<evidence type="ECO:0008006" key="3">
    <source>
        <dbReference type="Google" id="ProtNLM"/>
    </source>
</evidence>
<gene>
    <name evidence="1" type="ORF">BJP25_22985</name>
</gene>
<reference evidence="1 2" key="1">
    <citation type="submission" date="2016-10" db="EMBL/GenBank/DDBJ databases">
        <title>The Draft Genome Sequence of Actinokineospora bangkokensis 44EHWT reveals the biosynthetic pathway of antifungal compounds Thailandins with unusual extender unit butylmalonyl-CoA.</title>
        <authorList>
            <person name="Greule A."/>
            <person name="Intra B."/>
            <person name="Flemming S."/>
            <person name="Rommel M.G."/>
            <person name="Panbangred W."/>
            <person name="Bechthold A."/>
        </authorList>
    </citation>
    <scope>NUCLEOTIDE SEQUENCE [LARGE SCALE GENOMIC DNA]</scope>
    <source>
        <strain evidence="1 2">44EHW</strain>
    </source>
</reference>
<sequence length="99" mass="11133">MTQYDFSFSAADATRDQMAAITLRMQTMLQELDNSVRGSLQQWTSAARDQYNVSQAKWNAAANEMPKCLNRAEIALNEISNGYLRVEHTGVNMWQGTGL</sequence>
<organism evidence="1 2">
    <name type="scientific">Actinokineospora bangkokensis</name>
    <dbReference type="NCBI Taxonomy" id="1193682"/>
    <lineage>
        <taxon>Bacteria</taxon>
        <taxon>Bacillati</taxon>
        <taxon>Actinomycetota</taxon>
        <taxon>Actinomycetes</taxon>
        <taxon>Pseudonocardiales</taxon>
        <taxon>Pseudonocardiaceae</taxon>
        <taxon>Actinokineospora</taxon>
    </lineage>
</organism>
<dbReference type="Pfam" id="PF06013">
    <property type="entry name" value="WXG100"/>
    <property type="match status" value="1"/>
</dbReference>
<dbReference type="AlphaFoldDB" id="A0A1Q9LJI2"/>
<dbReference type="Proteomes" id="UP000186040">
    <property type="component" value="Unassembled WGS sequence"/>
</dbReference>
<evidence type="ECO:0000313" key="2">
    <source>
        <dbReference type="Proteomes" id="UP000186040"/>
    </source>
</evidence>
<dbReference type="STRING" id="1193682.BJP25_22985"/>
<dbReference type="Gene3D" id="1.10.287.1060">
    <property type="entry name" value="ESAT-6-like"/>
    <property type="match status" value="1"/>
</dbReference>
<keyword evidence="2" id="KW-1185">Reference proteome</keyword>
<proteinExistence type="predicted"/>
<evidence type="ECO:0000313" key="1">
    <source>
        <dbReference type="EMBL" id="OLR92196.1"/>
    </source>
</evidence>
<dbReference type="InterPro" id="IPR036689">
    <property type="entry name" value="ESAT-6-like_sf"/>
</dbReference>
<accession>A0A1Q9LJI2</accession>
<comment type="caution">
    <text evidence="1">The sequence shown here is derived from an EMBL/GenBank/DDBJ whole genome shotgun (WGS) entry which is preliminary data.</text>
</comment>
<dbReference type="OrthoDB" id="3387628at2"/>
<dbReference type="EMBL" id="MKQR01000017">
    <property type="protein sequence ID" value="OLR92196.1"/>
    <property type="molecule type" value="Genomic_DNA"/>
</dbReference>
<dbReference type="InterPro" id="IPR010310">
    <property type="entry name" value="T7SS_ESAT-6-like"/>
</dbReference>
<dbReference type="SUPFAM" id="SSF140453">
    <property type="entry name" value="EsxAB dimer-like"/>
    <property type="match status" value="1"/>
</dbReference>
<protein>
    <recommendedName>
        <fullName evidence="3">ESAT-6-like protein</fullName>
    </recommendedName>
</protein>
<name>A0A1Q9LJI2_9PSEU</name>
<dbReference type="RefSeq" id="WP_075976085.1">
    <property type="nucleotide sequence ID" value="NZ_MKQR01000017.1"/>
</dbReference>